<dbReference type="EMBL" id="ONZQ02000001">
    <property type="protein sequence ID" value="SPN97091.1"/>
    <property type="molecule type" value="Genomic_DNA"/>
</dbReference>
<keyword evidence="4" id="KW-1185">Reference proteome</keyword>
<dbReference type="AlphaFoldDB" id="A0AAE8SRD3"/>
<protein>
    <submittedName>
        <fullName evidence="3">Probable PEX4 - E2 ubiquitin-conjugating enzyme -peroxin</fullName>
    </submittedName>
</protein>
<reference evidence="3" key="1">
    <citation type="submission" date="2018-03" db="EMBL/GenBank/DDBJ databases">
        <authorList>
            <person name="Guldener U."/>
        </authorList>
    </citation>
    <scope>NUCLEOTIDE SEQUENCE</scope>
</reference>
<evidence type="ECO:0000313" key="3">
    <source>
        <dbReference type="EMBL" id="SPN97091.1"/>
    </source>
</evidence>
<evidence type="ECO:0000259" key="2">
    <source>
        <dbReference type="PROSITE" id="PS50127"/>
    </source>
</evidence>
<dbReference type="SUPFAM" id="SSF54495">
    <property type="entry name" value="UBC-like"/>
    <property type="match status" value="1"/>
</dbReference>
<dbReference type="InterPro" id="IPR050113">
    <property type="entry name" value="Ub_conjugating_enzyme"/>
</dbReference>
<dbReference type="InterPro" id="IPR000608">
    <property type="entry name" value="UBC"/>
</dbReference>
<proteinExistence type="predicted"/>
<sequence length="166" mass="18353">MASDSSARNASKRLLKELEVWRTEAKEETGIERLGPTDDGDLLTWEAVINGRGVGSGYDEGRWLLKIQIPNSYPLEPPRVEFATPIIHPNVSLTTGEICLDLFKDAWSPAYSVLEVIRAVRMLLSCPETDSPLNVDFAALMRSGDLVGCKALVELWCTTEGRYDGP</sequence>
<dbReference type="InterPro" id="IPR016135">
    <property type="entry name" value="UBQ-conjugating_enzyme/RWD"/>
</dbReference>
<comment type="caution">
    <text evidence="3">The sequence shown here is derived from an EMBL/GenBank/DDBJ whole genome shotgun (WGS) entry which is preliminary data.</text>
</comment>
<evidence type="ECO:0000313" key="4">
    <source>
        <dbReference type="Proteomes" id="UP001187682"/>
    </source>
</evidence>
<dbReference type="Gene3D" id="3.10.110.10">
    <property type="entry name" value="Ubiquitin Conjugating Enzyme"/>
    <property type="match status" value="1"/>
</dbReference>
<dbReference type="Pfam" id="PF00179">
    <property type="entry name" value="UQ_con"/>
    <property type="match status" value="1"/>
</dbReference>
<dbReference type="CDD" id="cd23812">
    <property type="entry name" value="UBCc_ScPEX4-like"/>
    <property type="match status" value="1"/>
</dbReference>
<gene>
    <name evidence="3" type="ORF">DNG_00607</name>
</gene>
<feature type="domain" description="UBC core" evidence="2">
    <location>
        <begin position="9"/>
        <end position="162"/>
    </location>
</feature>
<dbReference type="SMART" id="SM00212">
    <property type="entry name" value="UBCc"/>
    <property type="match status" value="1"/>
</dbReference>
<evidence type="ECO:0000256" key="1">
    <source>
        <dbReference type="ARBA" id="ARBA00022786"/>
    </source>
</evidence>
<keyword evidence="1" id="KW-0833">Ubl conjugation pathway</keyword>
<organism evidence="3 4">
    <name type="scientific">Cephalotrichum gorgonifer</name>
    <dbReference type="NCBI Taxonomy" id="2041049"/>
    <lineage>
        <taxon>Eukaryota</taxon>
        <taxon>Fungi</taxon>
        <taxon>Dikarya</taxon>
        <taxon>Ascomycota</taxon>
        <taxon>Pezizomycotina</taxon>
        <taxon>Sordariomycetes</taxon>
        <taxon>Hypocreomycetidae</taxon>
        <taxon>Microascales</taxon>
        <taxon>Microascaceae</taxon>
        <taxon>Cephalotrichum</taxon>
    </lineage>
</organism>
<dbReference type="PROSITE" id="PS50127">
    <property type="entry name" value="UBC_2"/>
    <property type="match status" value="1"/>
</dbReference>
<dbReference type="PANTHER" id="PTHR24067">
    <property type="entry name" value="UBIQUITIN-CONJUGATING ENZYME E2"/>
    <property type="match status" value="1"/>
</dbReference>
<dbReference type="Proteomes" id="UP001187682">
    <property type="component" value="Unassembled WGS sequence"/>
</dbReference>
<name>A0AAE8SRD3_9PEZI</name>
<accession>A0AAE8SRD3</accession>